<dbReference type="AlphaFoldDB" id="A0A409X8H8"/>
<dbReference type="PANTHER" id="PTHR33096:SF1">
    <property type="entry name" value="CXC1-LIKE CYSTEINE CLUSTER ASSOCIATED WITH KDZ TRANSPOSASES DOMAIN-CONTAINING PROTEIN"/>
    <property type="match status" value="1"/>
</dbReference>
<accession>A0A409X8H8</accession>
<evidence type="ECO:0000313" key="3">
    <source>
        <dbReference type="Proteomes" id="UP000284706"/>
    </source>
</evidence>
<feature type="non-terminal residue" evidence="2">
    <location>
        <position position="1"/>
    </location>
</feature>
<dbReference type="PANTHER" id="PTHR33096">
    <property type="entry name" value="CXC2 DOMAIN-CONTAINING PROTEIN"/>
    <property type="match status" value="1"/>
</dbReference>
<organism evidence="2 3">
    <name type="scientific">Gymnopilus dilepis</name>
    <dbReference type="NCBI Taxonomy" id="231916"/>
    <lineage>
        <taxon>Eukaryota</taxon>
        <taxon>Fungi</taxon>
        <taxon>Dikarya</taxon>
        <taxon>Basidiomycota</taxon>
        <taxon>Agaricomycotina</taxon>
        <taxon>Agaricomycetes</taxon>
        <taxon>Agaricomycetidae</taxon>
        <taxon>Agaricales</taxon>
        <taxon>Agaricineae</taxon>
        <taxon>Hymenogastraceae</taxon>
        <taxon>Gymnopilus</taxon>
    </lineage>
</organism>
<dbReference type="STRING" id="231916.A0A409X8H8"/>
<feature type="domain" description="CxC2-like cysteine cluster KDZ transposase-associated" evidence="1">
    <location>
        <begin position="22"/>
        <end position="130"/>
    </location>
</feature>
<dbReference type="InParanoid" id="A0A409X8H8"/>
<dbReference type="EMBL" id="NHYE01003965">
    <property type="protein sequence ID" value="PPQ87021.1"/>
    <property type="molecule type" value="Genomic_DNA"/>
</dbReference>
<evidence type="ECO:0000313" key="2">
    <source>
        <dbReference type="EMBL" id="PPQ87021.1"/>
    </source>
</evidence>
<comment type="caution">
    <text evidence="2">The sequence shown here is derived from an EMBL/GenBank/DDBJ whole genome shotgun (WGS) entry which is preliminary data.</text>
</comment>
<dbReference type="Pfam" id="PF18803">
    <property type="entry name" value="CxC2"/>
    <property type="match status" value="1"/>
</dbReference>
<feature type="non-terminal residue" evidence="2">
    <location>
        <position position="469"/>
    </location>
</feature>
<dbReference type="InterPro" id="IPR041457">
    <property type="entry name" value="CxC2_KDZ-assoc"/>
</dbReference>
<keyword evidence="3" id="KW-1185">Reference proteome</keyword>
<reference evidence="2 3" key="1">
    <citation type="journal article" date="2018" name="Evol. Lett.">
        <title>Horizontal gene cluster transfer increased hallucinogenic mushroom diversity.</title>
        <authorList>
            <person name="Reynolds H.T."/>
            <person name="Vijayakumar V."/>
            <person name="Gluck-Thaler E."/>
            <person name="Korotkin H.B."/>
            <person name="Matheny P.B."/>
            <person name="Slot J.C."/>
        </authorList>
    </citation>
    <scope>NUCLEOTIDE SEQUENCE [LARGE SCALE GENOMIC DNA]</scope>
    <source>
        <strain evidence="2 3">SRW20</strain>
    </source>
</reference>
<evidence type="ECO:0000259" key="1">
    <source>
        <dbReference type="Pfam" id="PF18803"/>
    </source>
</evidence>
<sequence length="469" mass="53117">HAKTYLHRISKWNGSYFERISLKALGLRIQLGHPPGEKCVHSETCADDDFCIIDVNGVHNVAIDFCGCGQSNQQHTVQLLRARLFPATVVSPKTAATFGCLEAFEVLSYESKCTAFEYYRTLTRLTDNTGLVTVKVKSLTFILHLWADLRLQDRYLAFIRMTHEWRHLKMLKRAGRGHDPDRPIAQTAPGECAVLCPACPQPGKNMMPGWEDEPPERRFLHALFVALDANFRLKRKKVSSDEADPGLSKGWAYVVNESLYKTHLEKYKNEKEPKSTCSRHDAVNLSNLDHGPGHAASGVGTVDCSRHDMKRPNGVGDLQKGERYCNMDYMFWSSLKGTNLKAIVISYDIACQWSINLKDRMSVIDEYFWIFHSDEIKVMYLVPKFHLPAHILFCRTVYAFNYAPGVGRTDGEAPERGWANINPLAPSTREMGPGTRRDTLDYHFGDANWQKVTRLGTALHRKLKAAAID</sequence>
<name>A0A409X8H8_9AGAR</name>
<dbReference type="Pfam" id="PF18758">
    <property type="entry name" value="KDZ"/>
    <property type="match status" value="1"/>
</dbReference>
<protein>
    <recommendedName>
        <fullName evidence="1">CxC2-like cysteine cluster KDZ transposase-associated domain-containing protein</fullName>
    </recommendedName>
</protein>
<gene>
    <name evidence="2" type="ORF">CVT26_005108</name>
</gene>
<dbReference type="Proteomes" id="UP000284706">
    <property type="component" value="Unassembled WGS sequence"/>
</dbReference>
<proteinExistence type="predicted"/>
<dbReference type="InterPro" id="IPR040521">
    <property type="entry name" value="KDZ"/>
</dbReference>
<dbReference type="OrthoDB" id="3261436at2759"/>